<dbReference type="Gene3D" id="2.30.30.100">
    <property type="match status" value="1"/>
</dbReference>
<dbReference type="PROSITE" id="PS51733">
    <property type="entry name" value="BPL_LPL_CATALYTIC"/>
    <property type="match status" value="1"/>
</dbReference>
<gene>
    <name evidence="3" type="ORF">NIDE1731</name>
</gene>
<dbReference type="GO" id="GO:0005737">
    <property type="term" value="C:cytoplasm"/>
    <property type="evidence" value="ECO:0007669"/>
    <property type="project" value="TreeGrafter"/>
</dbReference>
<evidence type="ECO:0000256" key="1">
    <source>
        <dbReference type="ARBA" id="ARBA00022598"/>
    </source>
</evidence>
<dbReference type="InterPro" id="IPR004408">
    <property type="entry name" value="Biotin_CoA_COase_ligase"/>
</dbReference>
<dbReference type="Proteomes" id="UP000001660">
    <property type="component" value="Chromosome"/>
</dbReference>
<dbReference type="GO" id="GO:0004077">
    <property type="term" value="F:biotin--[biotin carboxyl-carrier protein] ligase activity"/>
    <property type="evidence" value="ECO:0007669"/>
    <property type="project" value="UniProtKB-EC"/>
</dbReference>
<dbReference type="CDD" id="cd16442">
    <property type="entry name" value="BPL"/>
    <property type="match status" value="1"/>
</dbReference>
<organism evidence="3 4">
    <name type="scientific">Nitrospira defluvii</name>
    <dbReference type="NCBI Taxonomy" id="330214"/>
    <lineage>
        <taxon>Bacteria</taxon>
        <taxon>Pseudomonadati</taxon>
        <taxon>Nitrospirota</taxon>
        <taxon>Nitrospiria</taxon>
        <taxon>Nitrospirales</taxon>
        <taxon>Nitrospiraceae</taxon>
        <taxon>Nitrospira</taxon>
    </lineage>
</organism>
<dbReference type="HOGENOM" id="CLU_051096_5_2_0"/>
<dbReference type="Pfam" id="PF03099">
    <property type="entry name" value="BPL_LplA_LipB"/>
    <property type="match status" value="1"/>
</dbReference>
<dbReference type="InterPro" id="IPR004143">
    <property type="entry name" value="BPL_LPL_catalytic"/>
</dbReference>
<evidence type="ECO:0000313" key="3">
    <source>
        <dbReference type="EMBL" id="CBK41463.1"/>
    </source>
</evidence>
<proteinExistence type="predicted"/>
<dbReference type="Gene3D" id="3.30.930.10">
    <property type="entry name" value="Bira Bifunctional Protein, Domain 2"/>
    <property type="match status" value="1"/>
</dbReference>
<dbReference type="InterPro" id="IPR045864">
    <property type="entry name" value="aa-tRNA-synth_II/BPL/LPL"/>
</dbReference>
<dbReference type="EMBL" id="FP929003">
    <property type="protein sequence ID" value="CBK41463.1"/>
    <property type="molecule type" value="Genomic_DNA"/>
</dbReference>
<protein>
    <submittedName>
        <fullName evidence="3">Putative Biotin-(Acetyl-CoA-carboxylase) ligase</fullName>
        <ecNumber evidence="3">6.3.4.15</ecNumber>
    </submittedName>
</protein>
<evidence type="ECO:0000259" key="2">
    <source>
        <dbReference type="PROSITE" id="PS51733"/>
    </source>
</evidence>
<dbReference type="KEGG" id="nde:NIDE1731"/>
<name>D8PE04_9BACT</name>
<reference evidence="3 4" key="1">
    <citation type="journal article" date="2010" name="Proc. Natl. Acad. Sci. U.S.A.">
        <title>A Nitrospira metagenome illuminates the physiology and evolution of globally important nitrite-oxidizing bacteria.</title>
        <authorList>
            <person name="Lucker S."/>
            <person name="Wagner M."/>
            <person name="Maixner F."/>
            <person name="Pelletier E."/>
            <person name="Koch H."/>
            <person name="Vacherie B."/>
            <person name="Rattei T."/>
            <person name="Sinninghe Damste J."/>
            <person name="Spieck E."/>
            <person name="Le Paslier D."/>
            <person name="Daims H."/>
        </authorList>
    </citation>
    <scope>NUCLEOTIDE SEQUENCE [LARGE SCALE GENOMIC DNA]</scope>
</reference>
<dbReference type="EC" id="6.3.4.15" evidence="3"/>
<feature type="domain" description="BPL/LPL catalytic" evidence="2">
    <location>
        <begin position="17"/>
        <end position="216"/>
    </location>
</feature>
<dbReference type="NCBIfam" id="TIGR00121">
    <property type="entry name" value="birA_ligase"/>
    <property type="match status" value="1"/>
</dbReference>
<dbReference type="PANTHER" id="PTHR12835:SF5">
    <property type="entry name" value="BIOTIN--PROTEIN LIGASE"/>
    <property type="match status" value="1"/>
</dbReference>
<keyword evidence="1 3" id="KW-0436">Ligase</keyword>
<dbReference type="PANTHER" id="PTHR12835">
    <property type="entry name" value="BIOTIN PROTEIN LIGASE"/>
    <property type="match status" value="1"/>
</dbReference>
<dbReference type="SUPFAM" id="SSF55681">
    <property type="entry name" value="Class II aaRS and biotin synthetases"/>
    <property type="match status" value="1"/>
</dbReference>
<dbReference type="eggNOG" id="COG0340">
    <property type="taxonomic scope" value="Bacteria"/>
</dbReference>
<dbReference type="STRING" id="330214.NIDE1731"/>
<evidence type="ECO:0000313" key="4">
    <source>
        <dbReference type="Proteomes" id="UP000001660"/>
    </source>
</evidence>
<dbReference type="AlphaFoldDB" id="D8PE04"/>
<sequence>MGGAANDPSPVDRLNIDRLRASLQTQAFGRSLRYAPSTSSTNADALAYLQQLTGPATPHGTLILADCQTAGRGRRGRTWHSPAQGNIYLSVIVVPEPGSTRTGPWLSWIPLFSALAVADCLVICTGLAVSVKWPNDLLIGDKKIGGILCEQTTTADRTPAIVIGIGLNVNAAPDSFPEELRAGATTLATEAGRRLDRVTILADLLLRLEQRMDRLFHDGPSGMVDEFTRRCSTLGKTVRVAVEENGIVQGIAESIGPDGCLCLRVTSDASPASPHRLLEIRSAEVIHLRG</sequence>
<accession>D8PE04</accession>
<keyword evidence="4" id="KW-1185">Reference proteome</keyword>